<dbReference type="GO" id="GO:0006369">
    <property type="term" value="P:termination of RNA polymerase II transcription"/>
    <property type="evidence" value="ECO:0007669"/>
    <property type="project" value="InterPro"/>
</dbReference>
<dbReference type="InterPro" id="IPR045154">
    <property type="entry name" value="PCF11-like"/>
</dbReference>
<keyword evidence="3" id="KW-1185">Reference proteome</keyword>
<proteinExistence type="predicted"/>
<gene>
    <name evidence="2" type="ORF">PECAL_3P27010</name>
</gene>
<dbReference type="PANTHER" id="PTHR15921:SF3">
    <property type="entry name" value="PRE-MRNA CLEAVAGE COMPLEX 2 PROTEIN PCF11"/>
    <property type="match status" value="1"/>
</dbReference>
<accession>A0A8J2SS85</accession>
<evidence type="ECO:0000256" key="1">
    <source>
        <dbReference type="SAM" id="MobiDB-lite"/>
    </source>
</evidence>
<reference evidence="2" key="1">
    <citation type="submission" date="2021-11" db="EMBL/GenBank/DDBJ databases">
        <authorList>
            <consortium name="Genoscope - CEA"/>
            <person name="William W."/>
        </authorList>
    </citation>
    <scope>NUCLEOTIDE SEQUENCE</scope>
</reference>
<dbReference type="GO" id="GO:0003729">
    <property type="term" value="F:mRNA binding"/>
    <property type="evidence" value="ECO:0007669"/>
    <property type="project" value="InterPro"/>
</dbReference>
<dbReference type="GO" id="GO:0031124">
    <property type="term" value="P:mRNA 3'-end processing"/>
    <property type="evidence" value="ECO:0007669"/>
    <property type="project" value="InterPro"/>
</dbReference>
<dbReference type="EMBL" id="CAKKNE010000003">
    <property type="protein sequence ID" value="CAH0372687.1"/>
    <property type="molecule type" value="Genomic_DNA"/>
</dbReference>
<dbReference type="GO" id="GO:0005849">
    <property type="term" value="C:mRNA cleavage factor complex"/>
    <property type="evidence" value="ECO:0007669"/>
    <property type="project" value="TreeGrafter"/>
</dbReference>
<dbReference type="PANTHER" id="PTHR15921">
    <property type="entry name" value="PRE-MRNA CLEAVAGE COMPLEX II"/>
    <property type="match status" value="1"/>
</dbReference>
<dbReference type="Gene3D" id="1.25.40.90">
    <property type="match status" value="1"/>
</dbReference>
<evidence type="ECO:0000313" key="3">
    <source>
        <dbReference type="Proteomes" id="UP000789595"/>
    </source>
</evidence>
<dbReference type="GO" id="GO:0000993">
    <property type="term" value="F:RNA polymerase II complex binding"/>
    <property type="evidence" value="ECO:0007669"/>
    <property type="project" value="InterPro"/>
</dbReference>
<dbReference type="InterPro" id="IPR008942">
    <property type="entry name" value="ENTH_VHS"/>
</dbReference>
<feature type="region of interest" description="Disordered" evidence="1">
    <location>
        <begin position="145"/>
        <end position="168"/>
    </location>
</feature>
<evidence type="ECO:0008006" key="4">
    <source>
        <dbReference type="Google" id="ProtNLM"/>
    </source>
</evidence>
<dbReference type="AlphaFoldDB" id="A0A8J2SS85"/>
<feature type="compositionally biased region" description="Basic and acidic residues" evidence="1">
    <location>
        <begin position="145"/>
        <end position="156"/>
    </location>
</feature>
<sequence length="519" mass="53994">MDPDQQVARLEKLIVRLGGFPDRDLIHQITECGRLGLRTGGQALAERMCAAIMDVLDDGENGATAAERRVPLFYALDSVVKNVGDVFQPLLSVRVRAAFGRAFAACAEKDKTRLHHLQRSLGEANPMTLEELKASQPEIHAKLLAEAAARDPRPSERSPSSRATRLRAQAEIRTAARARAPGRRAIAAAAAPAPAAAPDGAPVGLGADVVAALEAVRRHGDDLIGGLAARGAAYRRGEAPTPTTPELSAGARRVAEQFRDELEKRRAADDDARTARARARARASAAPADAPEPRAAVDGGDVARVGAVAAAQPRYVPRPTPSMPGVYELSTEALAAAPNAGAVDALYAAWPEQCSADARRFMDAAARDAWLDVVFARNQARAERARGATSRPWNPARAAWLADGTAEAAAAPDDALAPDAADGTDALAPDDADDGCARVVVPDDAAPTPCRVCGEAFDVAWDATAGEWVLAAAVSVPVDDGTDAVVHRACRDAVCGRGGTLEAAALVPVPSPPPGPTAP</sequence>
<evidence type="ECO:0000313" key="2">
    <source>
        <dbReference type="EMBL" id="CAH0372687.1"/>
    </source>
</evidence>
<name>A0A8J2SS85_9STRA</name>
<comment type="caution">
    <text evidence="2">The sequence shown here is derived from an EMBL/GenBank/DDBJ whole genome shotgun (WGS) entry which is preliminary data.</text>
</comment>
<dbReference type="Proteomes" id="UP000789595">
    <property type="component" value="Unassembled WGS sequence"/>
</dbReference>
<dbReference type="GO" id="GO:0005737">
    <property type="term" value="C:cytoplasm"/>
    <property type="evidence" value="ECO:0007669"/>
    <property type="project" value="TreeGrafter"/>
</dbReference>
<organism evidence="2 3">
    <name type="scientific">Pelagomonas calceolata</name>
    <dbReference type="NCBI Taxonomy" id="35677"/>
    <lineage>
        <taxon>Eukaryota</taxon>
        <taxon>Sar</taxon>
        <taxon>Stramenopiles</taxon>
        <taxon>Ochrophyta</taxon>
        <taxon>Pelagophyceae</taxon>
        <taxon>Pelagomonadales</taxon>
        <taxon>Pelagomonadaceae</taxon>
        <taxon>Pelagomonas</taxon>
    </lineage>
</organism>
<protein>
    <recommendedName>
        <fullName evidence="4">CID domain-containing protein</fullName>
    </recommendedName>
</protein>